<dbReference type="Proteomes" id="UP000834106">
    <property type="component" value="Chromosome 2"/>
</dbReference>
<organism evidence="1 2">
    <name type="scientific">Fraxinus pennsylvanica</name>
    <dbReference type="NCBI Taxonomy" id="56036"/>
    <lineage>
        <taxon>Eukaryota</taxon>
        <taxon>Viridiplantae</taxon>
        <taxon>Streptophyta</taxon>
        <taxon>Embryophyta</taxon>
        <taxon>Tracheophyta</taxon>
        <taxon>Spermatophyta</taxon>
        <taxon>Magnoliopsida</taxon>
        <taxon>eudicotyledons</taxon>
        <taxon>Gunneridae</taxon>
        <taxon>Pentapetalae</taxon>
        <taxon>asterids</taxon>
        <taxon>lamiids</taxon>
        <taxon>Lamiales</taxon>
        <taxon>Oleaceae</taxon>
        <taxon>Oleeae</taxon>
        <taxon>Fraxinus</taxon>
    </lineage>
</organism>
<dbReference type="InterPro" id="IPR023214">
    <property type="entry name" value="HAD_sf"/>
</dbReference>
<dbReference type="Gene3D" id="3.40.50.1000">
    <property type="entry name" value="HAD superfamily/HAD-like"/>
    <property type="match status" value="1"/>
</dbReference>
<name>A0AAD1YTM9_9LAMI</name>
<dbReference type="PANTHER" id="PTHR12725:SF117">
    <property type="entry name" value="HALOACID DEHALOGENASE-LIKE HYDROLASE"/>
    <property type="match status" value="1"/>
</dbReference>
<dbReference type="EMBL" id="OU503037">
    <property type="protein sequence ID" value="CAI9756051.1"/>
    <property type="molecule type" value="Genomic_DNA"/>
</dbReference>
<keyword evidence="2" id="KW-1185">Reference proteome</keyword>
<dbReference type="PANTHER" id="PTHR12725">
    <property type="entry name" value="HALOACID DEHALOGENASE-LIKE HYDROLASE"/>
    <property type="match status" value="1"/>
</dbReference>
<accession>A0AAD1YTM9</accession>
<protein>
    <submittedName>
        <fullName evidence="1">Uncharacterized protein</fullName>
    </submittedName>
</protein>
<dbReference type="AlphaFoldDB" id="A0AAD1YTM9"/>
<gene>
    <name evidence="1" type="ORF">FPE_LOCUS3481</name>
</gene>
<evidence type="ECO:0000313" key="2">
    <source>
        <dbReference type="Proteomes" id="UP000834106"/>
    </source>
</evidence>
<proteinExistence type="predicted"/>
<reference evidence="1" key="1">
    <citation type="submission" date="2023-05" db="EMBL/GenBank/DDBJ databases">
        <authorList>
            <person name="Huff M."/>
        </authorList>
    </citation>
    <scope>NUCLEOTIDE SEQUENCE</scope>
</reference>
<dbReference type="SUPFAM" id="SSF56784">
    <property type="entry name" value="HAD-like"/>
    <property type="match status" value="1"/>
</dbReference>
<sequence length="99" mass="10786">MHERGHKIKIFTNADEVHAAQVLSRLGLQDCFQGVMCFETLNPPMGLGHVSSIEGMNEVQIENVETQVLCKPSVQAMEAAIAIAKGDPKKTVITENLPT</sequence>
<evidence type="ECO:0000313" key="1">
    <source>
        <dbReference type="EMBL" id="CAI9756051.1"/>
    </source>
</evidence>
<dbReference type="InterPro" id="IPR036412">
    <property type="entry name" value="HAD-like_sf"/>
</dbReference>